<dbReference type="Pfam" id="PF20150">
    <property type="entry name" value="2EXR"/>
    <property type="match status" value="1"/>
</dbReference>
<accession>A0ABR0ESG0</accession>
<dbReference type="InterPro" id="IPR045518">
    <property type="entry name" value="2EXR"/>
</dbReference>
<gene>
    <name evidence="2" type="ORF">PRZ48_005054</name>
</gene>
<sequence>MADASGKEQGECGTTMANAEAEQEPCHFLNLPPELREEIYKLCLEGLEYDIGVDKDDQPIFFTGVVINELADNPPPLPALLHTCRLVRAEAVPLWLKLNSFCFCVNDLNAQLLYQWMEFCHGLLPPPDKPEYGSAYRPMIQIFSTNGTYIWENVSQWCKWVHEGKLEPPSEPPYYQGQHLIAGALKIAFVHRGRPWEDCEGSLDGLRLALEGAWRKMTIL</sequence>
<organism evidence="2 3">
    <name type="scientific">Zasmidium cellare</name>
    <name type="common">Wine cellar mold</name>
    <name type="synonym">Racodium cellare</name>
    <dbReference type="NCBI Taxonomy" id="395010"/>
    <lineage>
        <taxon>Eukaryota</taxon>
        <taxon>Fungi</taxon>
        <taxon>Dikarya</taxon>
        <taxon>Ascomycota</taxon>
        <taxon>Pezizomycotina</taxon>
        <taxon>Dothideomycetes</taxon>
        <taxon>Dothideomycetidae</taxon>
        <taxon>Mycosphaerellales</taxon>
        <taxon>Mycosphaerellaceae</taxon>
        <taxon>Zasmidium</taxon>
    </lineage>
</organism>
<feature type="domain" description="2EXR" evidence="1">
    <location>
        <begin position="27"/>
        <end position="104"/>
    </location>
</feature>
<proteinExistence type="predicted"/>
<dbReference type="EMBL" id="JAXOVC010000003">
    <property type="protein sequence ID" value="KAK4504138.1"/>
    <property type="molecule type" value="Genomic_DNA"/>
</dbReference>
<protein>
    <recommendedName>
        <fullName evidence="1">2EXR domain-containing protein</fullName>
    </recommendedName>
</protein>
<dbReference type="InterPro" id="IPR038883">
    <property type="entry name" value="AN11006-like"/>
</dbReference>
<keyword evidence="3" id="KW-1185">Reference proteome</keyword>
<comment type="caution">
    <text evidence="2">The sequence shown here is derived from an EMBL/GenBank/DDBJ whole genome shotgun (WGS) entry which is preliminary data.</text>
</comment>
<dbReference type="PANTHER" id="PTHR42085">
    <property type="entry name" value="F-BOX DOMAIN-CONTAINING PROTEIN"/>
    <property type="match status" value="1"/>
</dbReference>
<name>A0ABR0ESG0_ZASCE</name>
<evidence type="ECO:0000259" key="1">
    <source>
        <dbReference type="Pfam" id="PF20150"/>
    </source>
</evidence>
<dbReference type="PANTHER" id="PTHR42085:SF1">
    <property type="entry name" value="F-BOX DOMAIN-CONTAINING PROTEIN"/>
    <property type="match status" value="1"/>
</dbReference>
<dbReference type="Proteomes" id="UP001305779">
    <property type="component" value="Unassembled WGS sequence"/>
</dbReference>
<evidence type="ECO:0000313" key="2">
    <source>
        <dbReference type="EMBL" id="KAK4504138.1"/>
    </source>
</evidence>
<reference evidence="2 3" key="1">
    <citation type="journal article" date="2023" name="G3 (Bethesda)">
        <title>A chromosome-level genome assembly of Zasmidium syzygii isolated from banana leaves.</title>
        <authorList>
            <person name="van Westerhoven A.C."/>
            <person name="Mehrabi R."/>
            <person name="Talebi R."/>
            <person name="Steentjes M.B.F."/>
            <person name="Corcolon B."/>
            <person name="Chong P.A."/>
            <person name="Kema G.H.J."/>
            <person name="Seidl M.F."/>
        </authorList>
    </citation>
    <scope>NUCLEOTIDE SEQUENCE [LARGE SCALE GENOMIC DNA]</scope>
    <source>
        <strain evidence="2 3">P124</strain>
    </source>
</reference>
<evidence type="ECO:0000313" key="3">
    <source>
        <dbReference type="Proteomes" id="UP001305779"/>
    </source>
</evidence>